<evidence type="ECO:0008006" key="4">
    <source>
        <dbReference type="Google" id="ProtNLM"/>
    </source>
</evidence>
<gene>
    <name evidence="2" type="ORF">ISU02_02285</name>
</gene>
<keyword evidence="1" id="KW-1133">Transmembrane helix</keyword>
<protein>
    <recommendedName>
        <fullName evidence="4">Cell shape-determining protein</fullName>
    </recommendedName>
</protein>
<evidence type="ECO:0000313" key="3">
    <source>
        <dbReference type="Proteomes" id="UP000614200"/>
    </source>
</evidence>
<proteinExistence type="predicted"/>
<accession>A0ABR9ZQL9</accession>
<evidence type="ECO:0000313" key="2">
    <source>
        <dbReference type="EMBL" id="MBF4691924.1"/>
    </source>
</evidence>
<feature type="transmembrane region" description="Helical" evidence="1">
    <location>
        <begin position="32"/>
        <end position="51"/>
    </location>
</feature>
<reference evidence="2 3" key="1">
    <citation type="submission" date="2020-11" db="EMBL/GenBank/DDBJ databases">
        <title>Fusibacter basophilias sp. nov.</title>
        <authorList>
            <person name="Qiu D."/>
        </authorList>
    </citation>
    <scope>NUCLEOTIDE SEQUENCE [LARGE SCALE GENOMIC DNA]</scope>
    <source>
        <strain evidence="2 3">Q10-2</strain>
    </source>
</reference>
<keyword evidence="3" id="KW-1185">Reference proteome</keyword>
<feature type="transmembrane region" description="Helical" evidence="1">
    <location>
        <begin position="63"/>
        <end position="88"/>
    </location>
</feature>
<keyword evidence="1" id="KW-0812">Transmembrane</keyword>
<feature type="transmembrane region" description="Helical" evidence="1">
    <location>
        <begin position="7"/>
        <end position="26"/>
    </location>
</feature>
<comment type="caution">
    <text evidence="2">The sequence shown here is derived from an EMBL/GenBank/DDBJ whole genome shotgun (WGS) entry which is preliminary data.</text>
</comment>
<dbReference type="EMBL" id="JADKNH010000001">
    <property type="protein sequence ID" value="MBF4691924.1"/>
    <property type="molecule type" value="Genomic_DNA"/>
</dbReference>
<name>A0ABR9ZQL9_9FIRM</name>
<evidence type="ECO:0000256" key="1">
    <source>
        <dbReference type="SAM" id="Phobius"/>
    </source>
</evidence>
<keyword evidence="1" id="KW-0472">Membrane</keyword>
<sequence length="526" mass="59384">MKKIMPILLGLLLLVVSIYFFMPVLSFKFIQLPLILLGVLFIFLITTFVGVKQPEDIGIKQKIASGLFIIMLAYILIAFIGSSSFFTWKTKLKELNIKEISSFDESVPNVDMQNLVILDEEDARRASEKLITEKDPSMGSLFQIGEGTLSVVNDKPYWVFPLEYRGFFKWISNRGEIPGFLKVSATNFNEAEFVSYQFAVSPTGYFSDDLKRSLYFKYAQYGLTDFSFEVDDEGKGYWVVTAYTHDTWISTMKVTGTIIVDPVTKASTFYPVNEQPKWVDRVYSMETFNAQLDWYGRYVNGWWNPSDEGKLTDTDGKGYVFKDGEIYFYTGLTSVGKDSATTGFVIYNPRTGEAYYNRISGSIEQKAVGLMEELVQNAGYKASYPYLLNINGEATYFSTLKGNSGNVVGYAFASVQNYKAVAWGKTLREAQTEYNRALLREGGTNALSDQTLDLKKEKGTISRIGTLTEGYYIIKLENDDMLYVVNSEEFPMVSLSQSGDQVTISHLKIDGTGKVDAIEYINHSIK</sequence>
<dbReference type="Proteomes" id="UP000614200">
    <property type="component" value="Unassembled WGS sequence"/>
</dbReference>
<organism evidence="2 3">
    <name type="scientific">Fusibacter ferrireducens</name>
    <dbReference type="NCBI Taxonomy" id="2785058"/>
    <lineage>
        <taxon>Bacteria</taxon>
        <taxon>Bacillati</taxon>
        <taxon>Bacillota</taxon>
        <taxon>Clostridia</taxon>
        <taxon>Eubacteriales</taxon>
        <taxon>Eubacteriales Family XII. Incertae Sedis</taxon>
        <taxon>Fusibacter</taxon>
    </lineage>
</organism>
<dbReference type="RefSeq" id="WP_194700154.1">
    <property type="nucleotide sequence ID" value="NZ_JADKNH010000001.1"/>
</dbReference>